<feature type="region of interest" description="Disordered" evidence="1">
    <location>
        <begin position="1"/>
        <end position="88"/>
    </location>
</feature>
<dbReference type="Proteomes" id="UP000597853">
    <property type="component" value="Unassembled WGS sequence"/>
</dbReference>
<evidence type="ECO:0000256" key="1">
    <source>
        <dbReference type="SAM" id="MobiDB-lite"/>
    </source>
</evidence>
<sequence length="88" mass="9583">MTRKVLPRGALRLPLPPSGPRDGRRRPADAAPRTAGPGRRQTLKALHTNDQTLARDALRPPPPHPRDPATGGEDGRTRPTDGRTERTT</sequence>
<gene>
    <name evidence="2" type="ORF">GCM10010285_11570</name>
</gene>
<name>A0ABQ2SMC9_STREZ</name>
<comment type="caution">
    <text evidence="2">The sequence shown here is derived from an EMBL/GenBank/DDBJ whole genome shotgun (WGS) entry which is preliminary data.</text>
</comment>
<feature type="compositionally biased region" description="Basic and acidic residues" evidence="1">
    <location>
        <begin position="73"/>
        <end position="88"/>
    </location>
</feature>
<keyword evidence="3" id="KW-1185">Reference proteome</keyword>
<proteinExistence type="predicted"/>
<reference evidence="3" key="1">
    <citation type="journal article" date="2019" name="Int. J. Syst. Evol. Microbiol.">
        <title>The Global Catalogue of Microorganisms (GCM) 10K type strain sequencing project: providing services to taxonomists for standard genome sequencing and annotation.</title>
        <authorList>
            <consortium name="The Broad Institute Genomics Platform"/>
            <consortium name="The Broad Institute Genome Sequencing Center for Infectious Disease"/>
            <person name="Wu L."/>
            <person name="Ma J."/>
        </authorList>
    </citation>
    <scope>NUCLEOTIDE SEQUENCE [LARGE SCALE GENOMIC DNA]</scope>
    <source>
        <strain evidence="3">JCM 4416</strain>
    </source>
</reference>
<evidence type="ECO:0000313" key="3">
    <source>
        <dbReference type="Proteomes" id="UP000597853"/>
    </source>
</evidence>
<accession>A0ABQ2SMC9</accession>
<evidence type="ECO:0000313" key="2">
    <source>
        <dbReference type="EMBL" id="GGS34231.1"/>
    </source>
</evidence>
<dbReference type="EMBL" id="BMTX01000002">
    <property type="protein sequence ID" value="GGS34231.1"/>
    <property type="molecule type" value="Genomic_DNA"/>
</dbReference>
<protein>
    <submittedName>
        <fullName evidence="2">Uncharacterized protein</fullName>
    </submittedName>
</protein>
<organism evidence="2 3">
    <name type="scientific">Streptomyces pseudogriseolus</name>
    <name type="common">Streptomyces gancidicus</name>
    <name type="synonym">Streptomyces rubiginosus</name>
    <dbReference type="NCBI Taxonomy" id="36817"/>
    <lineage>
        <taxon>Bacteria</taxon>
        <taxon>Bacillati</taxon>
        <taxon>Actinomycetota</taxon>
        <taxon>Actinomycetes</taxon>
        <taxon>Kitasatosporales</taxon>
        <taxon>Streptomycetaceae</taxon>
        <taxon>Streptomyces</taxon>
        <taxon>Streptomyces pseudogriseolus group</taxon>
    </lineage>
</organism>
<feature type="compositionally biased region" description="Low complexity" evidence="1">
    <location>
        <begin position="29"/>
        <end position="40"/>
    </location>
</feature>